<evidence type="ECO:0000313" key="3">
    <source>
        <dbReference type="EMBL" id="KAK7014610.1"/>
    </source>
</evidence>
<evidence type="ECO:0000313" key="2">
    <source>
        <dbReference type="EMBL" id="KAK7006892.1"/>
    </source>
</evidence>
<feature type="region of interest" description="Disordered" evidence="1">
    <location>
        <begin position="391"/>
        <end position="434"/>
    </location>
</feature>
<comment type="caution">
    <text evidence="3">The sequence shown here is derived from an EMBL/GenBank/DDBJ whole genome shotgun (WGS) entry which is preliminary data.</text>
</comment>
<dbReference type="EMBL" id="JAWWNJ010000074">
    <property type="protein sequence ID" value="KAK7006892.1"/>
    <property type="molecule type" value="Genomic_DNA"/>
</dbReference>
<dbReference type="Proteomes" id="UP001362999">
    <property type="component" value="Unassembled WGS sequence"/>
</dbReference>
<evidence type="ECO:0000313" key="4">
    <source>
        <dbReference type="Proteomes" id="UP001362999"/>
    </source>
</evidence>
<keyword evidence="4" id="KW-1185">Reference proteome</keyword>
<name>A0AAW0APJ4_9AGAR</name>
<reference evidence="3 4" key="1">
    <citation type="journal article" date="2024" name="J Genomics">
        <title>Draft genome sequencing and assembly of Favolaschia claudopus CIRM-BRFM 2984 isolated from oak limbs.</title>
        <authorList>
            <person name="Navarro D."/>
            <person name="Drula E."/>
            <person name="Chaduli D."/>
            <person name="Cazenave R."/>
            <person name="Ahrendt S."/>
            <person name="Wang J."/>
            <person name="Lipzen A."/>
            <person name="Daum C."/>
            <person name="Barry K."/>
            <person name="Grigoriev I.V."/>
            <person name="Favel A."/>
            <person name="Rosso M.N."/>
            <person name="Martin F."/>
        </authorList>
    </citation>
    <scope>NUCLEOTIDE SEQUENCE [LARGE SCALE GENOMIC DNA]</scope>
    <source>
        <strain evidence="3 4">CIRM-BRFM 2984</strain>
    </source>
</reference>
<protein>
    <submittedName>
        <fullName evidence="3">Uncharacterized protein</fullName>
    </submittedName>
</protein>
<accession>A0AAW0APJ4</accession>
<sequence>MSWNSHSQRYDQYAQSQQAIPQYPHLQPLSTQHYGQHVPPEQQYQQLPVAAFSPHFRYRDIENLLLPSVRDRSISTATADYTNNEPSISAPVFAQEDLTLISTPLEQFKTLLAQRCLVHEQQLGDCFTPRECEDQWQRIVRHVTLDNYRSEAFVTAYGGHLTTLLDMLLSHITVGMYCAASDPSRQWSQHGDANIILYALTSFLQSQFYFAHTGFSGEWKTSAVFNKHFEELRPFMTLPNTRLQNMSAILKKLGLHINTTQVDMHRHNSQSNANLSGQSLAALSMEPNAYCDYGIVFTGDKLMLVQALRATYDKHHCLVPGLAFQVVPVSEQLTMLQPNVSLLAILLGIFSLPRQDRRDPSRVGDPLRSNWEQQKQQIPKHLLALKLRKAQQRPALGSRPPPPPGASPGSGSAHPYRWGASTNTGSGATNLASGSHRSDFGGNWGSTSHRVQTVDLYFDLPGIHSPPTSLIPISRDTLVRRDSFSAAPGFMVTANSDSITMSLRLEPYFYYAGELASVFRGQLGADGQPSSHVIVKCYPANNWEHLLQELDAYTTLSHLACVVPTCWGMLAPVTMEWAGLVLEYAGAQLPNVSGKWEGLGLTPYDK</sequence>
<evidence type="ECO:0000256" key="1">
    <source>
        <dbReference type="SAM" id="MobiDB-lite"/>
    </source>
</evidence>
<feature type="compositionally biased region" description="Polar residues" evidence="1">
    <location>
        <begin position="420"/>
        <end position="434"/>
    </location>
</feature>
<dbReference type="AlphaFoldDB" id="A0AAW0APJ4"/>
<organism evidence="3 4">
    <name type="scientific">Favolaschia claudopus</name>
    <dbReference type="NCBI Taxonomy" id="2862362"/>
    <lineage>
        <taxon>Eukaryota</taxon>
        <taxon>Fungi</taxon>
        <taxon>Dikarya</taxon>
        <taxon>Basidiomycota</taxon>
        <taxon>Agaricomycotina</taxon>
        <taxon>Agaricomycetes</taxon>
        <taxon>Agaricomycetidae</taxon>
        <taxon>Agaricales</taxon>
        <taxon>Marasmiineae</taxon>
        <taxon>Mycenaceae</taxon>
        <taxon>Favolaschia</taxon>
    </lineage>
</organism>
<dbReference type="EMBL" id="JAWWNJ010000056">
    <property type="protein sequence ID" value="KAK7014610.1"/>
    <property type="molecule type" value="Genomic_DNA"/>
</dbReference>
<proteinExistence type="predicted"/>
<gene>
    <name evidence="3" type="ORF">R3P38DRAFT_3000959</name>
    <name evidence="2" type="ORF">R3P38DRAFT_3035434</name>
</gene>